<dbReference type="InterPro" id="IPR036890">
    <property type="entry name" value="HATPase_C_sf"/>
</dbReference>
<dbReference type="AlphaFoldDB" id="A0A7M2RK52"/>
<evidence type="ECO:0000256" key="12">
    <source>
        <dbReference type="SAM" id="Phobius"/>
    </source>
</evidence>
<evidence type="ECO:0000256" key="3">
    <source>
        <dbReference type="ARBA" id="ARBA00022553"/>
    </source>
</evidence>
<organism evidence="14 15">
    <name type="scientific">Blautia liquoris</name>
    <dbReference type="NCBI Taxonomy" id="2779518"/>
    <lineage>
        <taxon>Bacteria</taxon>
        <taxon>Bacillati</taxon>
        <taxon>Bacillota</taxon>
        <taxon>Clostridia</taxon>
        <taxon>Lachnospirales</taxon>
        <taxon>Lachnospiraceae</taxon>
        <taxon>Blautia</taxon>
    </lineage>
</organism>
<evidence type="ECO:0000256" key="5">
    <source>
        <dbReference type="ARBA" id="ARBA00022692"/>
    </source>
</evidence>
<evidence type="ECO:0000256" key="9">
    <source>
        <dbReference type="ARBA" id="ARBA00022989"/>
    </source>
</evidence>
<feature type="transmembrane region" description="Helical" evidence="12">
    <location>
        <begin position="13"/>
        <end position="36"/>
    </location>
</feature>
<keyword evidence="5 12" id="KW-0812">Transmembrane</keyword>
<keyword evidence="4" id="KW-0808">Transferase</keyword>
<keyword evidence="3" id="KW-0597">Phosphoprotein</keyword>
<keyword evidence="10" id="KW-0902">Two-component regulatory system</keyword>
<dbReference type="InterPro" id="IPR010559">
    <property type="entry name" value="Sig_transdc_His_kin_internal"/>
</dbReference>
<feature type="domain" description="Signal transduction histidine kinase internal region" evidence="13">
    <location>
        <begin position="374"/>
        <end position="451"/>
    </location>
</feature>
<evidence type="ECO:0000313" key="14">
    <source>
        <dbReference type="EMBL" id="QOV20374.1"/>
    </source>
</evidence>
<reference evidence="14 15" key="1">
    <citation type="submission" date="2020-10" db="EMBL/GenBank/DDBJ databases">
        <title>Blautia liquoris sp.nov., isolated from the mud in a fermentation cellar used for the production of Chinese strong-flavoured liquor.</title>
        <authorList>
            <person name="Lu L."/>
        </authorList>
    </citation>
    <scope>NUCLEOTIDE SEQUENCE [LARGE SCALE GENOMIC DNA]</scope>
    <source>
        <strain evidence="14 15">LZLJ-3</strain>
    </source>
</reference>
<evidence type="ECO:0000256" key="7">
    <source>
        <dbReference type="ARBA" id="ARBA00022777"/>
    </source>
</evidence>
<evidence type="ECO:0000256" key="8">
    <source>
        <dbReference type="ARBA" id="ARBA00022840"/>
    </source>
</evidence>
<dbReference type="GO" id="GO:0005886">
    <property type="term" value="C:plasma membrane"/>
    <property type="evidence" value="ECO:0007669"/>
    <property type="project" value="UniProtKB-SubCell"/>
</dbReference>
<dbReference type="Proteomes" id="UP000593601">
    <property type="component" value="Chromosome"/>
</dbReference>
<keyword evidence="15" id="KW-1185">Reference proteome</keyword>
<dbReference type="Gene3D" id="6.10.340.10">
    <property type="match status" value="1"/>
</dbReference>
<sequence>MSNKNKTDWKLKLMLSILIGMISVIVLLFGITYGYFVKKLSANNERIVNMSFKETEKNLKEMIENSELELNHLINNPLMWEFSEYNFSDVLKKSINTKNVIHEFDEILSKNSDYYGVAALCGDERTVVSTSEKKSRSGQTYITEELKQMMKECKHTYPYAVWVSSEDLRIPDHSPLQMIINRPVLLGMKAMEENDTVEKDSYLIIAIDENEVQKSYEPVVYNHSKAVLTDRENKIISATDKKMIGTGFNPDDASQNIEYQLSYMGWKLVNMIPKESYLKDAHDLRNFGLVIIVLASIGVLIVAIIWSKKYSTPIEWLMIQMEQVRNGQLNIEKPAAKGWPELDRLNDEFYYTIDKLKKYIEKLKVVEQEKAKEELLALQYQINPHFLYNSLNSIRWMAMMTNNTKVADSLVVLTKIIMPIMKDPSFTWKLSEELEFIENYMVMMQLRYGDTMDYQLDCSKGLYHEMFPRFILQPVIENCFVHGSSPDNILHIHVSVRKTEMFYICVFNRGASMSKERVDKVNQMLGNSQNSIENIGLSNISKRLRLLYGYSDVWIESDVEGVRVNIRF</sequence>
<keyword evidence="9 12" id="KW-1133">Transmembrane helix</keyword>
<evidence type="ECO:0000256" key="4">
    <source>
        <dbReference type="ARBA" id="ARBA00022679"/>
    </source>
</evidence>
<dbReference type="InterPro" id="IPR050640">
    <property type="entry name" value="Bact_2-comp_sensor_kinase"/>
</dbReference>
<dbReference type="SUPFAM" id="SSF55874">
    <property type="entry name" value="ATPase domain of HSP90 chaperone/DNA topoisomerase II/histidine kinase"/>
    <property type="match status" value="1"/>
</dbReference>
<keyword evidence="8" id="KW-0067">ATP-binding</keyword>
<feature type="transmembrane region" description="Helical" evidence="12">
    <location>
        <begin position="287"/>
        <end position="306"/>
    </location>
</feature>
<evidence type="ECO:0000256" key="10">
    <source>
        <dbReference type="ARBA" id="ARBA00023012"/>
    </source>
</evidence>
<protein>
    <submittedName>
        <fullName evidence="14">Histidine kinase</fullName>
    </submittedName>
</protein>
<evidence type="ECO:0000256" key="2">
    <source>
        <dbReference type="ARBA" id="ARBA00022475"/>
    </source>
</evidence>
<keyword evidence="2" id="KW-1003">Cell membrane</keyword>
<evidence type="ECO:0000313" key="15">
    <source>
        <dbReference type="Proteomes" id="UP000593601"/>
    </source>
</evidence>
<dbReference type="PANTHER" id="PTHR34220">
    <property type="entry name" value="SENSOR HISTIDINE KINASE YPDA"/>
    <property type="match status" value="1"/>
</dbReference>
<evidence type="ECO:0000259" key="13">
    <source>
        <dbReference type="Pfam" id="PF06580"/>
    </source>
</evidence>
<name>A0A7M2RK52_9FIRM</name>
<keyword evidence="7 14" id="KW-0418">Kinase</keyword>
<keyword evidence="11 12" id="KW-0472">Membrane</keyword>
<dbReference type="Pfam" id="PF06580">
    <property type="entry name" value="His_kinase"/>
    <property type="match status" value="1"/>
</dbReference>
<dbReference type="RefSeq" id="WP_193736694.1">
    <property type="nucleotide sequence ID" value="NZ_CP063304.1"/>
</dbReference>
<evidence type="ECO:0000256" key="1">
    <source>
        <dbReference type="ARBA" id="ARBA00004651"/>
    </source>
</evidence>
<dbReference type="KEGG" id="bliq:INP51_05350"/>
<proteinExistence type="predicted"/>
<dbReference type="Gene3D" id="3.30.565.10">
    <property type="entry name" value="Histidine kinase-like ATPase, C-terminal domain"/>
    <property type="match status" value="1"/>
</dbReference>
<dbReference type="GO" id="GO:0005524">
    <property type="term" value="F:ATP binding"/>
    <property type="evidence" value="ECO:0007669"/>
    <property type="project" value="UniProtKB-KW"/>
</dbReference>
<dbReference type="PANTHER" id="PTHR34220:SF11">
    <property type="entry name" value="SENSOR PROTEIN KINASE HPTS"/>
    <property type="match status" value="1"/>
</dbReference>
<evidence type="ECO:0000256" key="11">
    <source>
        <dbReference type="ARBA" id="ARBA00023136"/>
    </source>
</evidence>
<gene>
    <name evidence="14" type="ORF">INP51_05350</name>
</gene>
<keyword evidence="6" id="KW-0547">Nucleotide-binding</keyword>
<dbReference type="EMBL" id="CP063304">
    <property type="protein sequence ID" value="QOV20374.1"/>
    <property type="molecule type" value="Genomic_DNA"/>
</dbReference>
<accession>A0A7M2RK52</accession>
<evidence type="ECO:0000256" key="6">
    <source>
        <dbReference type="ARBA" id="ARBA00022741"/>
    </source>
</evidence>
<dbReference type="GO" id="GO:0000155">
    <property type="term" value="F:phosphorelay sensor kinase activity"/>
    <property type="evidence" value="ECO:0007669"/>
    <property type="project" value="InterPro"/>
</dbReference>
<comment type="subcellular location">
    <subcellularLocation>
        <location evidence="1">Cell membrane</location>
        <topology evidence="1">Multi-pass membrane protein</topology>
    </subcellularLocation>
</comment>